<dbReference type="Proteomes" id="UP000824890">
    <property type="component" value="Unassembled WGS sequence"/>
</dbReference>
<comment type="caution">
    <text evidence="1">The sequence shown here is derived from an EMBL/GenBank/DDBJ whole genome shotgun (WGS) entry which is preliminary data.</text>
</comment>
<protein>
    <submittedName>
        <fullName evidence="1">Uncharacterized protein</fullName>
    </submittedName>
</protein>
<gene>
    <name evidence="1" type="ORF">HID58_042848</name>
</gene>
<organism evidence="1 2">
    <name type="scientific">Brassica napus</name>
    <name type="common">Rape</name>
    <dbReference type="NCBI Taxonomy" id="3708"/>
    <lineage>
        <taxon>Eukaryota</taxon>
        <taxon>Viridiplantae</taxon>
        <taxon>Streptophyta</taxon>
        <taxon>Embryophyta</taxon>
        <taxon>Tracheophyta</taxon>
        <taxon>Spermatophyta</taxon>
        <taxon>Magnoliopsida</taxon>
        <taxon>eudicotyledons</taxon>
        <taxon>Gunneridae</taxon>
        <taxon>Pentapetalae</taxon>
        <taxon>rosids</taxon>
        <taxon>malvids</taxon>
        <taxon>Brassicales</taxon>
        <taxon>Brassicaceae</taxon>
        <taxon>Brassiceae</taxon>
        <taxon>Brassica</taxon>
    </lineage>
</organism>
<name>A0ABQ8BEW8_BRANA</name>
<keyword evidence="2" id="KW-1185">Reference proteome</keyword>
<accession>A0ABQ8BEW8</accession>
<evidence type="ECO:0000313" key="1">
    <source>
        <dbReference type="EMBL" id="KAH0903345.1"/>
    </source>
</evidence>
<reference evidence="1 2" key="1">
    <citation type="submission" date="2021-05" db="EMBL/GenBank/DDBJ databases">
        <title>Genome Assembly of Synthetic Allotetraploid Brassica napus Reveals Homoeologous Exchanges between Subgenomes.</title>
        <authorList>
            <person name="Davis J.T."/>
        </authorList>
    </citation>
    <scope>NUCLEOTIDE SEQUENCE [LARGE SCALE GENOMIC DNA]</scope>
    <source>
        <strain evidence="2">cv. Da-Ae</strain>
        <tissue evidence="1">Seedling</tissue>
    </source>
</reference>
<sequence length="681" mass="78915">MTISMLTTINSVYSSALLSTLKDSSSSVVSTFSKGSSEHEYIHLSIRNNNEEKIYRFFKEEPDDSRMIQKEITMEDFLELEEFLELEDGEQLGDLDSSREVTIEDFFELEEWLEDIDQIWIWIQHRQPVTDQQHPPDIDRCPLLEEPPGCIVEMEPIEERMHKSEVSHFTVHEHLRPPICAEEATGFHKRVKRIHYPVKIVVPCTVSEVKFPIPPDKVCIWVLTLGYLMILYMQKLLREADLFGPTRPFGLLDGLFGPTRRMGELDGVFGNKRVGQCVRERASWTVCSVQLAERASWTIKPYSGFVKSHLHASYADDSQCCAVVFQVWHMLFLRCPSTPGRHLLSASLERKRCMEKYSIIHGKTMVLNVLLTVVVLVILIRSRLSVLCETLMKAFLCPSTIRIIALFADRVTVVMQSSGYNSVDATEWMQPRGCHSDENQQEPWEKNTIGTMEWINCYSMLLWTACMITFMDQRLENFMAELCVSKQLCIVIRIFDPYITSKSNSLRTNSATLRSIKSIHCLFSSSQSLESIQGQKEITMEDFLELEEFLELEDGEQHGDLDSSREVTMEDFFELEEWLEDIDQIWIWIQHRQPVTDQQHPPDIDRCPLLEEPPGCIVEMEPIEERMHKSEVSHFTVHEHLRPPICAEEATGFHKRVKRIHYPVKIVVPCACVFGFLHWDT</sequence>
<proteinExistence type="predicted"/>
<evidence type="ECO:0000313" key="2">
    <source>
        <dbReference type="Proteomes" id="UP000824890"/>
    </source>
</evidence>
<dbReference type="EMBL" id="JAGKQM010000011">
    <property type="protein sequence ID" value="KAH0903345.1"/>
    <property type="molecule type" value="Genomic_DNA"/>
</dbReference>